<keyword evidence="2" id="KW-0479">Metal-binding</keyword>
<evidence type="ECO:0000259" key="3">
    <source>
        <dbReference type="Pfam" id="PF07687"/>
    </source>
</evidence>
<dbReference type="GO" id="GO:0050118">
    <property type="term" value="F:N-acetyldiaminopimelate deacetylase activity"/>
    <property type="evidence" value="ECO:0007669"/>
    <property type="project" value="UniProtKB-ARBA"/>
</dbReference>
<dbReference type="GO" id="GO:0019877">
    <property type="term" value="P:diaminopimelate biosynthetic process"/>
    <property type="evidence" value="ECO:0007669"/>
    <property type="project" value="UniProtKB-ARBA"/>
</dbReference>
<dbReference type="SUPFAM" id="SSF53187">
    <property type="entry name" value="Zn-dependent exopeptidases"/>
    <property type="match status" value="1"/>
</dbReference>
<dbReference type="FunFam" id="3.30.70.360:FF:000001">
    <property type="entry name" value="N-acetyldiaminopimelate deacetylase"/>
    <property type="match status" value="1"/>
</dbReference>
<dbReference type="SUPFAM" id="SSF55031">
    <property type="entry name" value="Bacterial exopeptidase dimerisation domain"/>
    <property type="match status" value="1"/>
</dbReference>
<reference evidence="4" key="1">
    <citation type="journal article" date="2012" name="Mol. Plant Microbe Interact.">
        <title>Rhizobial plasmids that cause impaired symbiotic nitrogen fixation and enhanced host invasion.</title>
        <authorList>
            <person name="Crook M.B."/>
            <person name="Lindsay D.P."/>
            <person name="Biggs M.B."/>
            <person name="Bentley J.S."/>
            <person name="Price J.C."/>
            <person name="Clement S.C."/>
            <person name="Clement M.J."/>
            <person name="Long S.R."/>
            <person name="Griffitts J.S."/>
        </authorList>
    </citation>
    <scope>NUCLEOTIDE SEQUENCE</scope>
    <source>
        <strain evidence="4">C017</strain>
        <plasmid evidence="4">pHRC017</plasmid>
    </source>
</reference>
<dbReference type="InterPro" id="IPR017439">
    <property type="entry name" value="Amidohydrolase"/>
</dbReference>
<dbReference type="PANTHER" id="PTHR11014">
    <property type="entry name" value="PEPTIDASE M20 FAMILY MEMBER"/>
    <property type="match status" value="1"/>
</dbReference>
<keyword evidence="2" id="KW-0464">Manganese</keyword>
<gene>
    <name evidence="4" type="primary">amh</name>
    <name evidence="4" type="ORF">pHRC017_0592</name>
</gene>
<comment type="cofactor">
    <cofactor evidence="2">
        <name>Mn(2+)</name>
        <dbReference type="ChEBI" id="CHEBI:29035"/>
    </cofactor>
    <text evidence="2">The Mn(2+) ion enhances activity.</text>
</comment>
<geneLocation type="plasmid" evidence="4">
    <name>pHRC017</name>
</geneLocation>
<dbReference type="GO" id="GO:0046872">
    <property type="term" value="F:metal ion binding"/>
    <property type="evidence" value="ECO:0007669"/>
    <property type="project" value="UniProtKB-KW"/>
</dbReference>
<dbReference type="Gene3D" id="3.30.70.360">
    <property type="match status" value="1"/>
</dbReference>
<accession>I2E287</accession>
<feature type="domain" description="Peptidase M20 dimerisation" evidence="3">
    <location>
        <begin position="201"/>
        <end position="296"/>
    </location>
</feature>
<dbReference type="PIRSF" id="PIRSF005962">
    <property type="entry name" value="Pept_M20D_amidohydro"/>
    <property type="match status" value="1"/>
</dbReference>
<organism evidence="4">
    <name type="scientific">Rhizobium meliloti</name>
    <name type="common">Ensifer meliloti</name>
    <name type="synonym">Sinorhizobium meliloti</name>
    <dbReference type="NCBI Taxonomy" id="382"/>
    <lineage>
        <taxon>Bacteria</taxon>
        <taxon>Pseudomonadati</taxon>
        <taxon>Pseudomonadota</taxon>
        <taxon>Alphaproteobacteria</taxon>
        <taxon>Hyphomicrobiales</taxon>
        <taxon>Rhizobiaceae</taxon>
        <taxon>Sinorhizobium/Ensifer group</taxon>
        <taxon>Sinorhizobium</taxon>
    </lineage>
</organism>
<dbReference type="EMBL" id="JQ665880">
    <property type="protein sequence ID" value="AFJ91605.1"/>
    <property type="molecule type" value="Genomic_DNA"/>
</dbReference>
<feature type="binding site" evidence="2">
    <location>
        <position position="182"/>
    </location>
    <ligand>
        <name>Mn(2+)</name>
        <dbReference type="ChEBI" id="CHEBI:29035"/>
        <label>2</label>
    </ligand>
</feature>
<dbReference type="AlphaFoldDB" id="I2E287"/>
<dbReference type="CDD" id="cd03886">
    <property type="entry name" value="M20_Acy1"/>
    <property type="match status" value="1"/>
</dbReference>
<dbReference type="InterPro" id="IPR011650">
    <property type="entry name" value="Peptidase_M20_dimer"/>
</dbReference>
<evidence type="ECO:0000313" key="4">
    <source>
        <dbReference type="EMBL" id="AFJ91605.1"/>
    </source>
</evidence>
<dbReference type="Gene3D" id="3.40.630.10">
    <property type="entry name" value="Zn peptidases"/>
    <property type="match status" value="1"/>
</dbReference>
<feature type="binding site" evidence="2">
    <location>
        <position position="121"/>
    </location>
    <ligand>
        <name>Mn(2+)</name>
        <dbReference type="ChEBI" id="CHEBI:29035"/>
        <label>2</label>
    </ligand>
</feature>
<feature type="binding site" evidence="2">
    <location>
        <position position="379"/>
    </location>
    <ligand>
        <name>Mn(2+)</name>
        <dbReference type="ChEBI" id="CHEBI:29035"/>
        <label>2</label>
    </ligand>
</feature>
<dbReference type="InterPro" id="IPR002933">
    <property type="entry name" value="Peptidase_M20"/>
</dbReference>
<dbReference type="NCBIfam" id="TIGR01891">
    <property type="entry name" value="amidohydrolases"/>
    <property type="match status" value="1"/>
</dbReference>
<feature type="binding site" evidence="2">
    <location>
        <position position="123"/>
    </location>
    <ligand>
        <name>Mn(2+)</name>
        <dbReference type="ChEBI" id="CHEBI:29035"/>
        <label>2</label>
    </ligand>
</feature>
<dbReference type="Pfam" id="PF07687">
    <property type="entry name" value="M20_dimer"/>
    <property type="match status" value="1"/>
</dbReference>
<evidence type="ECO:0000256" key="2">
    <source>
        <dbReference type="PIRSR" id="PIRSR005962-1"/>
    </source>
</evidence>
<evidence type="ECO:0000256" key="1">
    <source>
        <dbReference type="ARBA" id="ARBA00022801"/>
    </source>
</evidence>
<sequence length="407" mass="43760">MFAGQSRPEAQGIKMNGLTNNLLSETECDAVLELRHAMHREPELSNNEWKTQRRIIEALEAFGLVGAKTFHNTGVYIDIEGAASGPGRSVVLRGDIDALPIHEQRDDLPYKSQVPGVMHACGHDVHGSIALGTALAFHRMRPNFSGKVRVIFQPAEEAEPLGGRSVAEAKMLDGFDLAVGLHVHTDIPAGSYGARAGAVTKSSDQFEVEFIGIMAHGAKPNAGVDAISIAGAFINELQKVVSREMPVDDGAIITIGTIRGGEATNIICPSVTLTGTIRTSSSERRTLLVRRVGEIADGVASMHRGRARFSSLAGEPPVINDSDMVDRFRDTVIKVAGEDKFVQRPASSGSDDFGYYSDLLPSIYFWIGSQEPGNDTGVHTPTFGASDKIVIPATELAVQYCLDLIRE</sequence>
<dbReference type="PANTHER" id="PTHR11014:SF63">
    <property type="entry name" value="METALLOPEPTIDASE, PUTATIVE (AFU_ORTHOLOGUE AFUA_6G09600)-RELATED"/>
    <property type="match status" value="1"/>
</dbReference>
<feature type="binding site" evidence="2">
    <location>
        <position position="157"/>
    </location>
    <ligand>
        <name>Mn(2+)</name>
        <dbReference type="ChEBI" id="CHEBI:29035"/>
        <label>2</label>
    </ligand>
</feature>
<protein>
    <submittedName>
        <fullName evidence="4">Amidohydrolase</fullName>
    </submittedName>
</protein>
<keyword evidence="1 4" id="KW-0378">Hydrolase</keyword>
<keyword evidence="4" id="KW-0614">Plasmid</keyword>
<dbReference type="Pfam" id="PF01546">
    <property type="entry name" value="Peptidase_M20"/>
    <property type="match status" value="1"/>
</dbReference>
<proteinExistence type="predicted"/>
<dbReference type="RefSeq" id="WP_015061520.1">
    <property type="nucleotide sequence ID" value="NC_019313.1"/>
</dbReference>
<dbReference type="InterPro" id="IPR036264">
    <property type="entry name" value="Bact_exopeptidase_dim_dom"/>
</dbReference>
<name>I2E287_RHIML</name>